<dbReference type="OrthoDB" id="9815473at2"/>
<evidence type="ECO:0008006" key="3">
    <source>
        <dbReference type="Google" id="ProtNLM"/>
    </source>
</evidence>
<dbReference type="SUPFAM" id="SSF69279">
    <property type="entry name" value="Phage tail proteins"/>
    <property type="match status" value="1"/>
</dbReference>
<dbReference type="RefSeq" id="WP_155700907.1">
    <property type="nucleotide sequence ID" value="NZ_CP034235.1"/>
</dbReference>
<name>A0A6B8RJV4_9BACL</name>
<reference evidence="2" key="1">
    <citation type="submission" date="2018-11" db="EMBL/GenBank/DDBJ databases">
        <title>Complete genome sequence of Paenibacillus sp. ML311-T8.</title>
        <authorList>
            <person name="Nam Y.-D."/>
            <person name="Kang J."/>
            <person name="Chung W.-H."/>
            <person name="Park Y.S."/>
        </authorList>
    </citation>
    <scope>NUCLEOTIDE SEQUENCE [LARGE SCALE GENOMIC DNA]</scope>
    <source>
        <strain evidence="2">ML311-T8</strain>
    </source>
</reference>
<organism evidence="1 2">
    <name type="scientific">Paenibacillus psychroresistens</name>
    <dbReference type="NCBI Taxonomy" id="1778678"/>
    <lineage>
        <taxon>Bacteria</taxon>
        <taxon>Bacillati</taxon>
        <taxon>Bacillota</taxon>
        <taxon>Bacilli</taxon>
        <taxon>Bacillales</taxon>
        <taxon>Paenibacillaceae</taxon>
        <taxon>Paenibacillus</taxon>
    </lineage>
</organism>
<dbReference type="Proteomes" id="UP000426246">
    <property type="component" value="Chromosome"/>
</dbReference>
<protein>
    <recommendedName>
        <fullName evidence="3">Phage late control D family protein</fullName>
    </recommendedName>
</protein>
<dbReference type="EMBL" id="CP034235">
    <property type="protein sequence ID" value="QGQ95872.1"/>
    <property type="molecule type" value="Genomic_DNA"/>
</dbReference>
<dbReference type="Pfam" id="PF05954">
    <property type="entry name" value="Phage_GPD"/>
    <property type="match status" value="1"/>
</dbReference>
<accession>A0A6B8RJV4</accession>
<dbReference type="AlphaFoldDB" id="A0A6B8RJV4"/>
<evidence type="ECO:0000313" key="1">
    <source>
        <dbReference type="EMBL" id="QGQ95872.1"/>
    </source>
</evidence>
<proteinExistence type="predicted"/>
<evidence type="ECO:0000313" key="2">
    <source>
        <dbReference type="Proteomes" id="UP000426246"/>
    </source>
</evidence>
<dbReference type="KEGG" id="ppsc:EHS13_13795"/>
<sequence>MTRRAHLELKYNKINIYEDLKPHLKSWTFTDNMSGEADDLQIVLEDIAKLWIGDWMPDEGAALTATVIREDWLKEYTSDKLSLGLFEIDEIEVEYPPSNVTIKATSIPQSSSLRSQVKNRAWEKSRLSIVIRDVAAGSKLKYFYDTEDNPEYDRIDQSGETDLQFLMRICTDAGLCLKITDAQIVVFDERKYEVKPIIADITRGLTEIKSYSGRKTLNGSYHSCRVEYNNANDDITIKHTFTPPNPPKTGRVLVINERVTTVKEAELLAKKRLRDANKIACTFQLGLPGDTTYLAGLTVNLLNFGKFNGKYIITQATHGQQGGFETKLQLRKCLEGY</sequence>
<gene>
    <name evidence="1" type="ORF">EHS13_13795</name>
</gene>
<keyword evidence="2" id="KW-1185">Reference proteome</keyword>